<sequence length="211" mass="23886">MIQTSSRFLGRLLGFTSLLILLESSGAFQPRKQNQASTPSKSSSDEKKTVMSDEMNILFERHDRVANDLIDKAQEFASHFGKYSYGEVENMRDNLHKHRVQNMAIGNDEYSSDMLFLERVLEDDLNFQLAALEADMPEPYLFRYPDKDPVATASVEAVADPIIFHESLEEDKVANYEKSNLYGELVQEGVIESIAICAILGFLMVTPAHVW</sequence>
<accession>A0A448Z0N6</accession>
<dbReference type="Proteomes" id="UP000291116">
    <property type="component" value="Unassembled WGS sequence"/>
</dbReference>
<keyword evidence="4" id="KW-1185">Reference proteome</keyword>
<protein>
    <recommendedName>
        <fullName evidence="5">Cathepsin propeptide inhibitor domain-containing protein</fullName>
    </recommendedName>
</protein>
<proteinExistence type="predicted"/>
<gene>
    <name evidence="3" type="ORF">PSNMU_V1.4_AUG-EV-PASAV3_0021670</name>
</gene>
<feature type="compositionally biased region" description="Polar residues" evidence="1">
    <location>
        <begin position="31"/>
        <end position="42"/>
    </location>
</feature>
<dbReference type="AlphaFoldDB" id="A0A448Z0N6"/>
<name>A0A448Z0N6_9STRA</name>
<organism evidence="3 4">
    <name type="scientific">Pseudo-nitzschia multistriata</name>
    <dbReference type="NCBI Taxonomy" id="183589"/>
    <lineage>
        <taxon>Eukaryota</taxon>
        <taxon>Sar</taxon>
        <taxon>Stramenopiles</taxon>
        <taxon>Ochrophyta</taxon>
        <taxon>Bacillariophyta</taxon>
        <taxon>Bacillariophyceae</taxon>
        <taxon>Bacillariophycidae</taxon>
        <taxon>Bacillariales</taxon>
        <taxon>Bacillariaceae</taxon>
        <taxon>Pseudo-nitzschia</taxon>
    </lineage>
</organism>
<feature type="region of interest" description="Disordered" evidence="1">
    <location>
        <begin position="30"/>
        <end position="49"/>
    </location>
</feature>
<dbReference type="OrthoDB" id="10614921at2759"/>
<feature type="chain" id="PRO_5019271404" description="Cathepsin propeptide inhibitor domain-containing protein" evidence="2">
    <location>
        <begin position="28"/>
        <end position="211"/>
    </location>
</feature>
<evidence type="ECO:0000313" key="3">
    <source>
        <dbReference type="EMBL" id="VEU35519.1"/>
    </source>
</evidence>
<evidence type="ECO:0000313" key="4">
    <source>
        <dbReference type="Proteomes" id="UP000291116"/>
    </source>
</evidence>
<dbReference type="EMBL" id="CAACVS010000060">
    <property type="protein sequence ID" value="VEU35519.1"/>
    <property type="molecule type" value="Genomic_DNA"/>
</dbReference>
<keyword evidence="2" id="KW-0732">Signal</keyword>
<evidence type="ECO:0000256" key="1">
    <source>
        <dbReference type="SAM" id="MobiDB-lite"/>
    </source>
</evidence>
<evidence type="ECO:0000256" key="2">
    <source>
        <dbReference type="SAM" id="SignalP"/>
    </source>
</evidence>
<evidence type="ECO:0008006" key="5">
    <source>
        <dbReference type="Google" id="ProtNLM"/>
    </source>
</evidence>
<feature type="signal peptide" evidence="2">
    <location>
        <begin position="1"/>
        <end position="27"/>
    </location>
</feature>
<reference evidence="3 4" key="1">
    <citation type="submission" date="2019-01" db="EMBL/GenBank/DDBJ databases">
        <authorList>
            <person name="Ferrante I. M."/>
        </authorList>
    </citation>
    <scope>NUCLEOTIDE SEQUENCE [LARGE SCALE GENOMIC DNA]</scope>
    <source>
        <strain evidence="3 4">B856</strain>
    </source>
</reference>